<evidence type="ECO:0000313" key="6">
    <source>
        <dbReference type="Proteomes" id="UP001201549"/>
    </source>
</evidence>
<comment type="pathway">
    <text evidence="3">Quinol/quinone metabolism; 1,4-dihydroxy-2-naphthoate biosynthesis; 1,4-dihydroxy-2-naphthoate from chorismate: step 3/7.</text>
</comment>
<name>A0ABT2FN72_9GAMM</name>
<dbReference type="PANTHER" id="PTHR42916">
    <property type="entry name" value="2-SUCCINYL-5-ENOLPYRUVYL-6-HYDROXY-3-CYCLOHEXENE-1-CARBOXYLATE SYNTHASE"/>
    <property type="match status" value="1"/>
</dbReference>
<comment type="subunit">
    <text evidence="3">Monomer.</text>
</comment>
<reference evidence="6" key="1">
    <citation type="submission" date="2023-07" db="EMBL/GenBank/DDBJ databases">
        <title>Shewanella mangrovi sp. nov., an acetaldehyde- degrading bacterium isolated from mangrove sediment.</title>
        <authorList>
            <person name="Liu Y."/>
        </authorList>
    </citation>
    <scope>NUCLEOTIDE SEQUENCE [LARGE SCALE GENOMIC DNA]</scope>
    <source>
        <strain evidence="6">C32</strain>
    </source>
</reference>
<accession>A0ABT2FN72</accession>
<comment type="pathway">
    <text evidence="3">Quinol/quinone metabolism; menaquinone biosynthesis.</text>
</comment>
<dbReference type="InterPro" id="IPR022485">
    <property type="entry name" value="SHCHC_synthase_MenH"/>
</dbReference>
<dbReference type="Pfam" id="PF00561">
    <property type="entry name" value="Abhydrolase_1"/>
    <property type="match status" value="1"/>
</dbReference>
<dbReference type="RefSeq" id="WP_238897256.1">
    <property type="nucleotide sequence ID" value="NZ_JAKOGG010000012.1"/>
</dbReference>
<dbReference type="NCBIfam" id="TIGR03695">
    <property type="entry name" value="menH_SHCHC"/>
    <property type="match status" value="1"/>
</dbReference>
<evidence type="ECO:0000256" key="2">
    <source>
        <dbReference type="ARBA" id="ARBA00023239"/>
    </source>
</evidence>
<dbReference type="SUPFAM" id="SSF53474">
    <property type="entry name" value="alpha/beta-Hydrolases"/>
    <property type="match status" value="1"/>
</dbReference>
<evidence type="ECO:0000313" key="5">
    <source>
        <dbReference type="EMBL" id="MCS4557780.1"/>
    </source>
</evidence>
<dbReference type="GO" id="GO:0070205">
    <property type="term" value="F:2-succinyl-6-hydroxy-2,4-cyclohexadiene-1-carboxylate synthase activity"/>
    <property type="evidence" value="ECO:0007669"/>
    <property type="project" value="UniProtKB-EC"/>
</dbReference>
<dbReference type="PANTHER" id="PTHR42916:SF1">
    <property type="entry name" value="PROTEIN PHYLLO, CHLOROPLASTIC"/>
    <property type="match status" value="1"/>
</dbReference>
<dbReference type="EC" id="4.2.99.20" evidence="3"/>
<dbReference type="Gene3D" id="3.40.50.1820">
    <property type="entry name" value="alpha/beta hydrolase"/>
    <property type="match status" value="1"/>
</dbReference>
<evidence type="ECO:0000256" key="3">
    <source>
        <dbReference type="HAMAP-Rule" id="MF_01660"/>
    </source>
</evidence>
<comment type="function">
    <text evidence="3">Catalyzes a proton abstraction reaction that results in 2,5-elimination of pyruvate from 2-succinyl-5-enolpyruvyl-6-hydroxy-3-cyclohexene-1-carboxylate (SEPHCHC) and the formation of 2-succinyl-6-hydroxy-2,4-cyclohexadiene-1-carboxylate (SHCHC).</text>
</comment>
<protein>
    <recommendedName>
        <fullName evidence="3">Putative 2-succinyl-6-hydroxy-2,4-cyclohexadiene-1-carboxylate synthase</fullName>
        <shortName evidence="3">SHCHC synthase</shortName>
        <ecNumber evidence="3">4.2.99.20</ecNumber>
    </recommendedName>
</protein>
<organism evidence="5 6">
    <name type="scientific">Shewanella electrica</name>
    <dbReference type="NCBI Taxonomy" id="515560"/>
    <lineage>
        <taxon>Bacteria</taxon>
        <taxon>Pseudomonadati</taxon>
        <taxon>Pseudomonadota</taxon>
        <taxon>Gammaproteobacteria</taxon>
        <taxon>Alteromonadales</taxon>
        <taxon>Shewanellaceae</taxon>
        <taxon>Shewanella</taxon>
    </lineage>
</organism>
<dbReference type="Proteomes" id="UP001201549">
    <property type="component" value="Unassembled WGS sequence"/>
</dbReference>
<comment type="similarity">
    <text evidence="3">Belongs to the AB hydrolase superfamily. MenH family.</text>
</comment>
<feature type="domain" description="AB hydrolase-1" evidence="4">
    <location>
        <begin position="13"/>
        <end position="166"/>
    </location>
</feature>
<keyword evidence="1 3" id="KW-0474">Menaquinone biosynthesis</keyword>
<dbReference type="EMBL" id="JAKOGG010000012">
    <property type="protein sequence ID" value="MCS4557780.1"/>
    <property type="molecule type" value="Genomic_DNA"/>
</dbReference>
<proteinExistence type="inferred from homology"/>
<dbReference type="InterPro" id="IPR029058">
    <property type="entry name" value="AB_hydrolase_fold"/>
</dbReference>
<keyword evidence="6" id="KW-1185">Reference proteome</keyword>
<dbReference type="HAMAP" id="MF_01660">
    <property type="entry name" value="MenH"/>
    <property type="match status" value="1"/>
</dbReference>
<sequence>MLHSQCVGDPRLPALVLLHGFLGSGADWQPLLATLSQQFYCITLDLPGHGQSQVTLPAAPDLADIAHGRTVANRDAVLQQCADLVQQTVQALGIQQYHLLGYSLGGRIALHVAARHAANLLSLQLESCHPGLTTEHERQQRAINDLHWQQQLQQQSMRQFLTAWYQQAVFAELSAAQREALIAQREQQNISALLAMYCGTSLALQAELWQLPQQLSCAVHYYYGSQDSKFAAIARAWQARAPLTLHPVADVGHNCHKGQPAAFLAQLLPTLNSIAENHA</sequence>
<comment type="catalytic activity">
    <reaction evidence="3">
        <text>5-enolpyruvoyl-6-hydroxy-2-succinyl-cyclohex-3-ene-1-carboxylate = (1R,6R)-6-hydroxy-2-succinyl-cyclohexa-2,4-diene-1-carboxylate + pyruvate</text>
        <dbReference type="Rhea" id="RHEA:25597"/>
        <dbReference type="ChEBI" id="CHEBI:15361"/>
        <dbReference type="ChEBI" id="CHEBI:58689"/>
        <dbReference type="ChEBI" id="CHEBI:58818"/>
        <dbReference type="EC" id="4.2.99.20"/>
    </reaction>
</comment>
<dbReference type="InterPro" id="IPR000073">
    <property type="entry name" value="AB_hydrolase_1"/>
</dbReference>
<evidence type="ECO:0000256" key="1">
    <source>
        <dbReference type="ARBA" id="ARBA00022428"/>
    </source>
</evidence>
<keyword evidence="2 3" id="KW-0456">Lyase</keyword>
<evidence type="ECO:0000259" key="4">
    <source>
        <dbReference type="Pfam" id="PF00561"/>
    </source>
</evidence>
<gene>
    <name evidence="3 5" type="primary">menH</name>
    <name evidence="5" type="ORF">L9G74_15125</name>
</gene>
<comment type="caution">
    <text evidence="5">The sequence shown here is derived from an EMBL/GenBank/DDBJ whole genome shotgun (WGS) entry which is preliminary data.</text>
</comment>